<feature type="region of interest" description="Disordered" evidence="2">
    <location>
        <begin position="195"/>
        <end position="288"/>
    </location>
</feature>
<keyword evidence="1" id="KW-0446">Lipid-binding</keyword>
<evidence type="ECO:0000256" key="2">
    <source>
        <dbReference type="SAM" id="MobiDB-lite"/>
    </source>
</evidence>
<dbReference type="PANTHER" id="PTHR23310">
    <property type="entry name" value="ACYL-COA-BINDING PROTEIN, ACBP"/>
    <property type="match status" value="1"/>
</dbReference>
<feature type="domain" description="ACB" evidence="4">
    <location>
        <begin position="5"/>
        <end position="121"/>
    </location>
</feature>
<evidence type="ECO:0000259" key="4">
    <source>
        <dbReference type="PROSITE" id="PS51228"/>
    </source>
</evidence>
<evidence type="ECO:0000256" key="1">
    <source>
        <dbReference type="ARBA" id="ARBA00023121"/>
    </source>
</evidence>
<dbReference type="Gene3D" id="1.20.80.10">
    <property type="match status" value="1"/>
</dbReference>
<protein>
    <submittedName>
        <fullName evidence="5">Acyl CoA binding protein-domain-containing protein</fullName>
    </submittedName>
</protein>
<dbReference type="GO" id="GO:0000062">
    <property type="term" value="F:fatty-acyl-CoA binding"/>
    <property type="evidence" value="ECO:0007669"/>
    <property type="project" value="InterPro"/>
</dbReference>
<keyword evidence="3" id="KW-1133">Transmembrane helix</keyword>
<dbReference type="AlphaFoldDB" id="A0A5N5X836"/>
<dbReference type="PANTHER" id="PTHR23310:SF133">
    <property type="entry name" value="COA BINDING PROTEIN, PUTATIVE (AFU_ORTHOLOGUE AFUA_1G12300)-RELATED"/>
    <property type="match status" value="1"/>
</dbReference>
<feature type="compositionally biased region" description="Acidic residues" evidence="2">
    <location>
        <begin position="220"/>
        <end position="247"/>
    </location>
</feature>
<evidence type="ECO:0000256" key="3">
    <source>
        <dbReference type="SAM" id="Phobius"/>
    </source>
</evidence>
<dbReference type="InterPro" id="IPR000582">
    <property type="entry name" value="Acyl-CoA-binding_protein"/>
</dbReference>
<gene>
    <name evidence="5" type="ORF">BDV29DRAFT_75503</name>
</gene>
<dbReference type="EMBL" id="ML732175">
    <property type="protein sequence ID" value="KAB8076869.1"/>
    <property type="molecule type" value="Genomic_DNA"/>
</dbReference>
<keyword evidence="3" id="KW-0472">Membrane</keyword>
<feature type="compositionally biased region" description="Low complexity" evidence="2">
    <location>
        <begin position="144"/>
        <end position="161"/>
    </location>
</feature>
<organism evidence="5 6">
    <name type="scientific">Aspergillus leporis</name>
    <dbReference type="NCBI Taxonomy" id="41062"/>
    <lineage>
        <taxon>Eukaryota</taxon>
        <taxon>Fungi</taxon>
        <taxon>Dikarya</taxon>
        <taxon>Ascomycota</taxon>
        <taxon>Pezizomycotina</taxon>
        <taxon>Eurotiomycetes</taxon>
        <taxon>Eurotiomycetidae</taxon>
        <taxon>Eurotiales</taxon>
        <taxon>Aspergillaceae</taxon>
        <taxon>Aspergillus</taxon>
        <taxon>Aspergillus subgen. Circumdati</taxon>
    </lineage>
</organism>
<keyword evidence="3" id="KW-0812">Transmembrane</keyword>
<dbReference type="SUPFAM" id="SSF47027">
    <property type="entry name" value="Acyl-CoA binding protein"/>
    <property type="match status" value="1"/>
</dbReference>
<dbReference type="OrthoDB" id="346910at2759"/>
<feature type="region of interest" description="Disordered" evidence="2">
    <location>
        <begin position="144"/>
        <end position="166"/>
    </location>
</feature>
<feature type="compositionally biased region" description="Basic and acidic residues" evidence="2">
    <location>
        <begin position="259"/>
        <end position="271"/>
    </location>
</feature>
<feature type="compositionally biased region" description="Basic and acidic residues" evidence="2">
    <location>
        <begin position="278"/>
        <end position="287"/>
    </location>
</feature>
<name>A0A5N5X836_9EURO</name>
<dbReference type="InterPro" id="IPR014352">
    <property type="entry name" value="FERM/acyl-CoA-bd_prot_sf"/>
</dbReference>
<sequence length="389" mass="44671">MSDSVDRVFVHALNTVKRIPRTGTARPPALERLKLYGLYKQSMEGDVEGVMDRPVGNTADVYAECEKWYVYFPTTLRGLGLEPDIEELYRDAWFAQRGLSRTEAKRRYISVLIETMHHYASQTPEARELVAELEFVWDQVKSNTSSTSSSSASSPAQAMAPPLLPQPSYASIGGRLARSDYEHLVATARGDSRLRVLSPVSQPEEVYQRRGSNVDHVPDEEALDEEEDEEEYAEAQDNLDEDDDDHDNDNLSSNNDPRGGSEHCTDNAELRGRRRTDPKKSPDIDNRRWRRRVEQALTKMTAEIAAAREQMEARSLAHRRRNSVWAWLKWLVWVTLRQVIWDLAILGMLLIWMRLRGDRRLETKLKVGWAEVKTRLSKLKILRRVPKGT</sequence>
<reference evidence="5 6" key="1">
    <citation type="submission" date="2019-04" db="EMBL/GenBank/DDBJ databases">
        <title>Friends and foes A comparative genomics study of 23 Aspergillus species from section Flavi.</title>
        <authorList>
            <consortium name="DOE Joint Genome Institute"/>
            <person name="Kjaerbolling I."/>
            <person name="Vesth T."/>
            <person name="Frisvad J.C."/>
            <person name="Nybo J.L."/>
            <person name="Theobald S."/>
            <person name="Kildgaard S."/>
            <person name="Isbrandt T."/>
            <person name="Kuo A."/>
            <person name="Sato A."/>
            <person name="Lyhne E.K."/>
            <person name="Kogle M.E."/>
            <person name="Wiebenga A."/>
            <person name="Kun R.S."/>
            <person name="Lubbers R.J."/>
            <person name="Makela M.R."/>
            <person name="Barry K."/>
            <person name="Chovatia M."/>
            <person name="Clum A."/>
            <person name="Daum C."/>
            <person name="Haridas S."/>
            <person name="He G."/>
            <person name="LaButti K."/>
            <person name="Lipzen A."/>
            <person name="Mondo S."/>
            <person name="Riley R."/>
            <person name="Salamov A."/>
            <person name="Simmons B.A."/>
            <person name="Magnuson J.K."/>
            <person name="Henrissat B."/>
            <person name="Mortensen U.H."/>
            <person name="Larsen T.O."/>
            <person name="Devries R.P."/>
            <person name="Grigoriev I.V."/>
            <person name="Machida M."/>
            <person name="Baker S.E."/>
            <person name="Andersen M.R."/>
        </authorList>
    </citation>
    <scope>NUCLEOTIDE SEQUENCE [LARGE SCALE GENOMIC DNA]</scope>
    <source>
        <strain evidence="5 6">CBS 151.66</strain>
    </source>
</reference>
<dbReference type="Proteomes" id="UP000326565">
    <property type="component" value="Unassembled WGS sequence"/>
</dbReference>
<evidence type="ECO:0000313" key="5">
    <source>
        <dbReference type="EMBL" id="KAB8076869.1"/>
    </source>
</evidence>
<evidence type="ECO:0000313" key="6">
    <source>
        <dbReference type="Proteomes" id="UP000326565"/>
    </source>
</evidence>
<dbReference type="Pfam" id="PF00887">
    <property type="entry name" value="ACBP"/>
    <property type="match status" value="1"/>
</dbReference>
<proteinExistence type="predicted"/>
<dbReference type="PROSITE" id="PS51228">
    <property type="entry name" value="ACB_2"/>
    <property type="match status" value="1"/>
</dbReference>
<dbReference type="InterPro" id="IPR035984">
    <property type="entry name" value="Acyl-CoA-binding_sf"/>
</dbReference>
<keyword evidence="6" id="KW-1185">Reference proteome</keyword>
<feature type="transmembrane region" description="Helical" evidence="3">
    <location>
        <begin position="330"/>
        <end position="352"/>
    </location>
</feature>
<feature type="compositionally biased region" description="Basic and acidic residues" evidence="2">
    <location>
        <begin position="206"/>
        <end position="219"/>
    </location>
</feature>
<dbReference type="GO" id="GO:0006631">
    <property type="term" value="P:fatty acid metabolic process"/>
    <property type="evidence" value="ECO:0007669"/>
    <property type="project" value="TreeGrafter"/>
</dbReference>
<accession>A0A5N5X836</accession>